<evidence type="ECO:0008006" key="3">
    <source>
        <dbReference type="Google" id="ProtNLM"/>
    </source>
</evidence>
<dbReference type="AlphaFoldDB" id="A0A059DXS3"/>
<dbReference type="SUPFAM" id="SSF54593">
    <property type="entry name" value="Glyoxalase/Bleomycin resistance protein/Dihydroxybiphenyl dioxygenase"/>
    <property type="match status" value="2"/>
</dbReference>
<dbReference type="STRING" id="1280948.HY36_10085"/>
<organism evidence="1 2">
    <name type="scientific">Hyphomonas atlantica</name>
    <dbReference type="NCBI Taxonomy" id="1280948"/>
    <lineage>
        <taxon>Bacteria</taxon>
        <taxon>Pseudomonadati</taxon>
        <taxon>Pseudomonadota</taxon>
        <taxon>Alphaproteobacteria</taxon>
        <taxon>Hyphomonadales</taxon>
        <taxon>Hyphomonadaceae</taxon>
        <taxon>Hyphomonas</taxon>
    </lineage>
</organism>
<dbReference type="PATRIC" id="fig|1280948.3.peg.3138"/>
<evidence type="ECO:0000313" key="2">
    <source>
        <dbReference type="Proteomes" id="UP000024547"/>
    </source>
</evidence>
<proteinExistence type="predicted"/>
<keyword evidence="2" id="KW-1185">Reference proteome</keyword>
<accession>A0A059DXS3</accession>
<dbReference type="RefSeq" id="WP_035554706.1">
    <property type="nucleotide sequence ID" value="NZ_AWFH01000061.1"/>
</dbReference>
<dbReference type="Gene3D" id="3.10.180.10">
    <property type="entry name" value="2,3-Dihydroxybiphenyl 1,2-Dioxygenase, domain 1"/>
    <property type="match status" value="1"/>
</dbReference>
<comment type="caution">
    <text evidence="1">The sequence shown here is derived from an EMBL/GenBank/DDBJ whole genome shotgun (WGS) entry which is preliminary data.</text>
</comment>
<name>A0A059DXS3_9PROT</name>
<reference evidence="1 2" key="1">
    <citation type="journal article" date="2014" name="Antonie Van Leeuwenhoek">
        <title>Hyphomonas beringensis sp. nov. and Hyphomonas chukchiensis sp. nov., isolated from surface seawater of the Bering Sea and Chukchi Sea.</title>
        <authorList>
            <person name="Li C."/>
            <person name="Lai Q."/>
            <person name="Li G."/>
            <person name="Dong C."/>
            <person name="Wang J."/>
            <person name="Liao Y."/>
            <person name="Shao Z."/>
        </authorList>
    </citation>
    <scope>NUCLEOTIDE SEQUENCE [LARGE SCALE GENOMIC DNA]</scope>
    <source>
        <strain evidence="1 2">22II1-22F38</strain>
    </source>
</reference>
<dbReference type="eggNOG" id="COG0346">
    <property type="taxonomic scope" value="Bacteria"/>
</dbReference>
<dbReference type="OrthoDB" id="9812682at2"/>
<sequence>MTSPSQTPKTLRIHGPIISSSDVERHIALFAAFGLEEIGRLERTAPETSEIWGTQDQESLEVTLQTPGTQFGVRLIQFSPGTDFQIRNPARGSDSNALKVIDFYAPDLDAAMAEIEKSGFRFKAEVADYDTPEGRFREAHLWGPDGVVCALISGDPDRFESLATVRDRLVSEPQSISGPVQDQEPTLSFLEDVFGLTVIHRYGLDDESFDALVGSADSMKLRAWNVGTKTSEPYFGIINYGLPAGSQTSVFETARPPARGLLGATLLVEDIAPVSNHAKVEAVEQNLPGIGRCKSVILQGPNGAWFQALETKE</sequence>
<dbReference type="InterPro" id="IPR029068">
    <property type="entry name" value="Glyas_Bleomycin-R_OHBP_Dase"/>
</dbReference>
<dbReference type="Proteomes" id="UP000024547">
    <property type="component" value="Unassembled WGS sequence"/>
</dbReference>
<dbReference type="EMBL" id="AWFH01000061">
    <property type="protein sequence ID" value="KCZ58199.1"/>
    <property type="molecule type" value="Genomic_DNA"/>
</dbReference>
<gene>
    <name evidence="1" type="ORF">HY36_10085</name>
</gene>
<protein>
    <recommendedName>
        <fullName evidence="3">VOC domain-containing protein</fullName>
    </recommendedName>
</protein>
<evidence type="ECO:0000313" key="1">
    <source>
        <dbReference type="EMBL" id="KCZ58199.1"/>
    </source>
</evidence>